<comment type="caution">
    <text evidence="4">The sequence shown here is derived from an EMBL/GenBank/DDBJ whole genome shotgun (WGS) entry which is preliminary data.</text>
</comment>
<dbReference type="AlphaFoldDB" id="A0A498CFH3"/>
<keyword evidence="2" id="KW-0812">Transmembrane</keyword>
<evidence type="ECO:0000259" key="3">
    <source>
        <dbReference type="Pfam" id="PF05707"/>
    </source>
</evidence>
<keyword evidence="2" id="KW-1133">Transmembrane helix</keyword>
<dbReference type="OrthoDB" id="8809170at2"/>
<dbReference type="EMBL" id="RCDC01000004">
    <property type="protein sequence ID" value="RLK55911.1"/>
    <property type="molecule type" value="Genomic_DNA"/>
</dbReference>
<keyword evidence="2" id="KW-0472">Membrane</keyword>
<dbReference type="InterPro" id="IPR008900">
    <property type="entry name" value="Zot_N"/>
</dbReference>
<gene>
    <name evidence="4" type="ORF">BCL79_0283</name>
</gene>
<protein>
    <submittedName>
        <fullName evidence="4">Zonular occludens toxin Zot</fullName>
    </submittedName>
</protein>
<evidence type="ECO:0000313" key="5">
    <source>
        <dbReference type="Proteomes" id="UP000274786"/>
    </source>
</evidence>
<feature type="region of interest" description="Disordered" evidence="1">
    <location>
        <begin position="92"/>
        <end position="112"/>
    </location>
</feature>
<dbReference type="Gene3D" id="3.40.50.300">
    <property type="entry name" value="P-loop containing nucleotide triphosphate hydrolases"/>
    <property type="match status" value="1"/>
</dbReference>
<dbReference type="Pfam" id="PF05707">
    <property type="entry name" value="Zot"/>
    <property type="match status" value="1"/>
</dbReference>
<dbReference type="Proteomes" id="UP000274786">
    <property type="component" value="Unassembled WGS sequence"/>
</dbReference>
<feature type="domain" description="Zona occludens toxin N-terminal" evidence="3">
    <location>
        <begin position="1"/>
        <end position="202"/>
    </location>
</feature>
<name>A0A498CFH3_9GAMM</name>
<reference evidence="4 5" key="1">
    <citation type="submission" date="2018-10" db="EMBL/GenBank/DDBJ databases">
        <title>Comparative analysis of microorganisms from saline springs in Andes Mountain Range, Colombia.</title>
        <authorList>
            <person name="Rubin E."/>
        </authorList>
    </citation>
    <scope>NUCLEOTIDE SEQUENCE [LARGE SCALE GENOMIC DNA]</scope>
    <source>
        <strain evidence="4 5">USBA GBX 843</strain>
    </source>
</reference>
<evidence type="ECO:0000313" key="4">
    <source>
        <dbReference type="EMBL" id="RLK55911.1"/>
    </source>
</evidence>
<feature type="transmembrane region" description="Helical" evidence="2">
    <location>
        <begin position="214"/>
        <end position="235"/>
    </location>
</feature>
<organism evidence="4 5">
    <name type="scientific">Stenotrophomonas rhizophila</name>
    <dbReference type="NCBI Taxonomy" id="216778"/>
    <lineage>
        <taxon>Bacteria</taxon>
        <taxon>Pseudomonadati</taxon>
        <taxon>Pseudomonadota</taxon>
        <taxon>Gammaproteobacteria</taxon>
        <taxon>Lysobacterales</taxon>
        <taxon>Lysobacteraceae</taxon>
        <taxon>Stenotrophomonas</taxon>
    </lineage>
</organism>
<sequence>MMYLISGQPGNGKTLRAMAMLLEFHEQNMQQAKEGKAEIRRFFTNVAGATTEENPDAFPWLEKLPEHNDWTKLPDGAFVLYDEAHSDGNTQGLERYGRLFPSTGKPGESDDPRIRSMSTHRHRGVDLVFVTQWPSKIHHQVRTLIGAHVHMNRAFGMERAGVLTWGRVQPDPYDERVREKAEEEIWSYPKDLYKRYRSATLHTASHKFKVPARVWKGLSMVIAFILALWLVWIFAVKPGVDKRSKVSEPATAATAAGGLAPFGAAPPAAQPLTPDEYAQQLRPRIPAQPWSAPIFDGRSVVAKPELYCMSSGTTAQDTTCTCVTEQGTKHHIRLDLCVLIAREGPQYNPYREPAQQGSQGGEGGSLAVVTPPGAGPAAGASVGTVIRVAERPVSSFPESVQNRYSGN</sequence>
<evidence type="ECO:0000256" key="2">
    <source>
        <dbReference type="SAM" id="Phobius"/>
    </source>
</evidence>
<feature type="region of interest" description="Disordered" evidence="1">
    <location>
        <begin position="348"/>
        <end position="379"/>
    </location>
</feature>
<proteinExistence type="predicted"/>
<evidence type="ECO:0000256" key="1">
    <source>
        <dbReference type="SAM" id="MobiDB-lite"/>
    </source>
</evidence>
<accession>A0A498CFH3</accession>
<dbReference type="InterPro" id="IPR027417">
    <property type="entry name" value="P-loop_NTPase"/>
</dbReference>
<feature type="compositionally biased region" description="Low complexity" evidence="1">
    <location>
        <begin position="365"/>
        <end position="379"/>
    </location>
</feature>